<dbReference type="SUPFAM" id="SSF52058">
    <property type="entry name" value="L domain-like"/>
    <property type="match status" value="1"/>
</dbReference>
<dbReference type="InterPro" id="IPR001611">
    <property type="entry name" value="Leu-rich_rpt"/>
</dbReference>
<dbReference type="GO" id="GO:0004674">
    <property type="term" value="F:protein serine/threonine kinase activity"/>
    <property type="evidence" value="ECO:0007669"/>
    <property type="project" value="UniProtKB-EC"/>
</dbReference>
<dbReference type="Pfam" id="PF13855">
    <property type="entry name" value="LRR_8"/>
    <property type="match status" value="1"/>
</dbReference>
<organism evidence="8">
    <name type="scientific">Glycine soja</name>
    <name type="common">Wild soybean</name>
    <dbReference type="NCBI Taxonomy" id="3848"/>
    <lineage>
        <taxon>Eukaryota</taxon>
        <taxon>Viridiplantae</taxon>
        <taxon>Streptophyta</taxon>
        <taxon>Embryophyta</taxon>
        <taxon>Tracheophyta</taxon>
        <taxon>Spermatophyta</taxon>
        <taxon>Magnoliopsida</taxon>
        <taxon>eudicotyledons</taxon>
        <taxon>Gunneridae</taxon>
        <taxon>Pentapetalae</taxon>
        <taxon>rosids</taxon>
        <taxon>fabids</taxon>
        <taxon>Fabales</taxon>
        <taxon>Fabaceae</taxon>
        <taxon>Papilionoideae</taxon>
        <taxon>50 kb inversion clade</taxon>
        <taxon>NPAAA clade</taxon>
        <taxon>indigoferoid/millettioid clade</taxon>
        <taxon>Phaseoleae</taxon>
        <taxon>Glycine</taxon>
        <taxon>Glycine subgen. Soja</taxon>
    </lineage>
</organism>
<sequence length="234" mass="26131">MISLERKLDKDGKKTKMNVICVEADGVEITLFGKYVDELNTFLATGVVDNVVVILHLDKVKTYNEEQLVWDVSLDISNFKSLVLINLGENHFAGVVPTKMPESMQGMILRCNQFTGNIPPQNKLSGFIPPCLFNITSMDGARRMSHYQFSVDLFLKGSEMEHRGTWLFGSLDLSTNNLSGEISTEIFGFTQFVSLNLCRNRIMGIISSNIGGMKNLEILDLSYNNLSGEVPEAH</sequence>
<dbReference type="AlphaFoldDB" id="A0A0B2QHQ0"/>
<dbReference type="Gene3D" id="3.80.10.10">
    <property type="entry name" value="Ribonuclease Inhibitor"/>
    <property type="match status" value="1"/>
</dbReference>
<keyword evidence="7" id="KW-0325">Glycoprotein</keyword>
<accession>A0A0B2QHQ0</accession>
<evidence type="ECO:0000313" key="8">
    <source>
        <dbReference type="EMBL" id="KHN20800.1"/>
    </source>
</evidence>
<evidence type="ECO:0000256" key="7">
    <source>
        <dbReference type="ARBA" id="ARBA00023180"/>
    </source>
</evidence>
<evidence type="ECO:0000256" key="2">
    <source>
        <dbReference type="ARBA" id="ARBA00022692"/>
    </source>
</evidence>
<protein>
    <submittedName>
        <fullName evidence="8">Probably inactive leucine-rich repeat receptor-like protein kinase</fullName>
        <ecNumber evidence="8">2.7.11.1</ecNumber>
    </submittedName>
</protein>
<keyword evidence="8" id="KW-0808">Transferase</keyword>
<reference evidence="8" key="1">
    <citation type="submission" date="2014-07" db="EMBL/GenBank/DDBJ databases">
        <title>Identification of a novel salt tolerance gene in wild soybean by whole-genome sequencing.</title>
        <authorList>
            <person name="Lam H.-M."/>
            <person name="Qi X."/>
            <person name="Li M.-W."/>
            <person name="Liu X."/>
            <person name="Xie M."/>
            <person name="Ni M."/>
            <person name="Xu X."/>
        </authorList>
    </citation>
    <scope>NUCLEOTIDE SEQUENCE [LARGE SCALE GENOMIC DNA]</scope>
    <source>
        <tissue evidence="8">Root</tissue>
    </source>
</reference>
<keyword evidence="4" id="KW-1133">Transmembrane helix</keyword>
<keyword evidence="5" id="KW-0472">Membrane</keyword>
<dbReference type="InterPro" id="IPR032675">
    <property type="entry name" value="LRR_dom_sf"/>
</dbReference>
<name>A0A0B2QHQ0_GLYSO</name>
<proteinExistence type="predicted"/>
<dbReference type="Proteomes" id="UP000053555">
    <property type="component" value="Unassembled WGS sequence"/>
</dbReference>
<keyword evidence="3" id="KW-0732">Signal</keyword>
<comment type="subcellular location">
    <subcellularLocation>
        <location evidence="1">Membrane</location>
        <topology evidence="1">Single-pass type I membrane protein</topology>
    </subcellularLocation>
</comment>
<evidence type="ECO:0000256" key="4">
    <source>
        <dbReference type="ARBA" id="ARBA00022989"/>
    </source>
</evidence>
<dbReference type="EMBL" id="KN658226">
    <property type="protein sequence ID" value="KHN20800.1"/>
    <property type="molecule type" value="Genomic_DNA"/>
</dbReference>
<dbReference type="PRINTS" id="PR00019">
    <property type="entry name" value="LEURICHRPT"/>
</dbReference>
<keyword evidence="8" id="KW-0418">Kinase</keyword>
<dbReference type="EC" id="2.7.11.1" evidence="8"/>
<dbReference type="GO" id="GO:0016020">
    <property type="term" value="C:membrane"/>
    <property type="evidence" value="ECO:0007669"/>
    <property type="project" value="UniProtKB-SubCell"/>
</dbReference>
<keyword evidence="6 8" id="KW-0675">Receptor</keyword>
<dbReference type="PANTHER" id="PTHR48063">
    <property type="entry name" value="LRR RECEPTOR-LIKE KINASE"/>
    <property type="match status" value="1"/>
</dbReference>
<evidence type="ECO:0000256" key="6">
    <source>
        <dbReference type="ARBA" id="ARBA00023170"/>
    </source>
</evidence>
<evidence type="ECO:0000256" key="3">
    <source>
        <dbReference type="ARBA" id="ARBA00022729"/>
    </source>
</evidence>
<gene>
    <name evidence="8" type="ORF">glysoja_037400</name>
</gene>
<evidence type="ECO:0000256" key="1">
    <source>
        <dbReference type="ARBA" id="ARBA00004479"/>
    </source>
</evidence>
<evidence type="ECO:0000256" key="5">
    <source>
        <dbReference type="ARBA" id="ARBA00023136"/>
    </source>
</evidence>
<keyword evidence="2" id="KW-0812">Transmembrane</keyword>
<dbReference type="PANTHER" id="PTHR48063:SF52">
    <property type="entry name" value="LRR RECEPTOR-LIKE KINASE FAMILY PROTEIN"/>
    <property type="match status" value="1"/>
</dbReference>
<dbReference type="InterPro" id="IPR046956">
    <property type="entry name" value="RLP23-like"/>
</dbReference>